<organism evidence="1">
    <name type="scientific">uncultured Caudovirales phage</name>
    <dbReference type="NCBI Taxonomy" id="2100421"/>
    <lineage>
        <taxon>Viruses</taxon>
        <taxon>Duplodnaviria</taxon>
        <taxon>Heunggongvirae</taxon>
        <taxon>Uroviricota</taxon>
        <taxon>Caudoviricetes</taxon>
        <taxon>Peduoviridae</taxon>
        <taxon>Maltschvirus</taxon>
        <taxon>Maltschvirus maltsch</taxon>
    </lineage>
</organism>
<protein>
    <submittedName>
        <fullName evidence="1">Uncharacterized protein</fullName>
    </submittedName>
</protein>
<gene>
    <name evidence="1" type="ORF">UFOVP785_73</name>
</gene>
<reference evidence="1" key="1">
    <citation type="submission" date="2020-04" db="EMBL/GenBank/DDBJ databases">
        <authorList>
            <person name="Chiriac C."/>
            <person name="Salcher M."/>
            <person name="Ghai R."/>
            <person name="Kavagutti S V."/>
        </authorList>
    </citation>
    <scope>NUCLEOTIDE SEQUENCE</scope>
</reference>
<proteinExistence type="predicted"/>
<evidence type="ECO:0000313" key="1">
    <source>
        <dbReference type="EMBL" id="CAB4162628.1"/>
    </source>
</evidence>
<dbReference type="EMBL" id="LR796736">
    <property type="protein sequence ID" value="CAB4162628.1"/>
    <property type="molecule type" value="Genomic_DNA"/>
</dbReference>
<accession>A0A6J5NZT5</accession>
<name>A0A6J5NZT5_9CAUD</name>
<sequence length="103" mass="11356">MRPKTLAHDWCADASCETCSHRHKSESQPMRPKPAVGQVWRTADGVNEYAIVVGFNGFLQSCVRVWDDNTCVAGFFLAEQIVADGDTYVGKFAGFKVQEEGGK</sequence>